<dbReference type="InterPro" id="IPR000477">
    <property type="entry name" value="RT_dom"/>
</dbReference>
<keyword evidence="5" id="KW-0540">Nuclease</keyword>
<dbReference type="GO" id="GO:0006508">
    <property type="term" value="P:proteolysis"/>
    <property type="evidence" value="ECO:0007669"/>
    <property type="project" value="UniProtKB-KW"/>
</dbReference>
<dbReference type="InterPro" id="IPR041373">
    <property type="entry name" value="RT_RNaseH"/>
</dbReference>
<dbReference type="Gene3D" id="1.10.340.70">
    <property type="match status" value="1"/>
</dbReference>
<keyword evidence="2" id="KW-0645">Protease</keyword>
<keyword evidence="14" id="KW-1185">Reference proteome</keyword>
<feature type="compositionally biased region" description="Low complexity" evidence="10">
    <location>
        <begin position="334"/>
        <end position="351"/>
    </location>
</feature>
<evidence type="ECO:0000259" key="12">
    <source>
        <dbReference type="PROSITE" id="PS50878"/>
    </source>
</evidence>
<feature type="region of interest" description="Disordered" evidence="10">
    <location>
        <begin position="49"/>
        <end position="77"/>
    </location>
</feature>
<keyword evidence="9" id="KW-0479">Metal-binding</keyword>
<dbReference type="GO" id="GO:0003964">
    <property type="term" value="F:RNA-directed DNA polymerase activity"/>
    <property type="evidence" value="ECO:0007669"/>
    <property type="project" value="UniProtKB-KW"/>
</dbReference>
<dbReference type="Gene3D" id="2.40.70.10">
    <property type="entry name" value="Acid Proteases"/>
    <property type="match status" value="1"/>
</dbReference>
<dbReference type="FunFam" id="3.10.10.10:FF:000007">
    <property type="entry name" value="Retrovirus-related Pol polyprotein from transposon 17.6-like Protein"/>
    <property type="match status" value="1"/>
</dbReference>
<dbReference type="AlphaFoldDB" id="A0A251TK51"/>
<dbReference type="EMBL" id="CM007899">
    <property type="protein sequence ID" value="OTG11525.1"/>
    <property type="molecule type" value="Genomic_DNA"/>
</dbReference>
<dbReference type="GO" id="GO:0003676">
    <property type="term" value="F:nucleic acid binding"/>
    <property type="evidence" value="ECO:0007669"/>
    <property type="project" value="InterPro"/>
</dbReference>
<dbReference type="EC" id="2.7.7.49" evidence="1"/>
<keyword evidence="6" id="KW-0255">Endonuclease</keyword>
<dbReference type="Gene3D" id="3.10.10.10">
    <property type="entry name" value="HIV Type 1 Reverse Transcriptase, subunit A, domain 1"/>
    <property type="match status" value="1"/>
</dbReference>
<dbReference type="PROSITE" id="PS50158">
    <property type="entry name" value="ZF_CCHC"/>
    <property type="match status" value="1"/>
</dbReference>
<reference evidence="14" key="1">
    <citation type="journal article" date="2017" name="Nature">
        <title>The sunflower genome provides insights into oil metabolism, flowering and Asterid evolution.</title>
        <authorList>
            <person name="Badouin H."/>
            <person name="Gouzy J."/>
            <person name="Grassa C.J."/>
            <person name="Murat F."/>
            <person name="Staton S.E."/>
            <person name="Cottret L."/>
            <person name="Lelandais-Briere C."/>
            <person name="Owens G.L."/>
            <person name="Carrere S."/>
            <person name="Mayjonade B."/>
            <person name="Legrand L."/>
            <person name="Gill N."/>
            <person name="Kane N.C."/>
            <person name="Bowers J.E."/>
            <person name="Hubner S."/>
            <person name="Bellec A."/>
            <person name="Berard A."/>
            <person name="Berges H."/>
            <person name="Blanchet N."/>
            <person name="Boniface M.C."/>
            <person name="Brunel D."/>
            <person name="Catrice O."/>
            <person name="Chaidir N."/>
            <person name="Claudel C."/>
            <person name="Donnadieu C."/>
            <person name="Faraut T."/>
            <person name="Fievet G."/>
            <person name="Helmstetter N."/>
            <person name="King M."/>
            <person name="Knapp S.J."/>
            <person name="Lai Z."/>
            <person name="Le Paslier M.C."/>
            <person name="Lippi Y."/>
            <person name="Lorenzon L."/>
            <person name="Mandel J.R."/>
            <person name="Marage G."/>
            <person name="Marchand G."/>
            <person name="Marquand E."/>
            <person name="Bret-Mestries E."/>
            <person name="Morien E."/>
            <person name="Nambeesan S."/>
            <person name="Nguyen T."/>
            <person name="Pegot-Espagnet P."/>
            <person name="Pouilly N."/>
            <person name="Raftis F."/>
            <person name="Sallet E."/>
            <person name="Schiex T."/>
            <person name="Thomas J."/>
            <person name="Vandecasteele C."/>
            <person name="Vares D."/>
            <person name="Vear F."/>
            <person name="Vautrin S."/>
            <person name="Crespi M."/>
            <person name="Mangin B."/>
            <person name="Burke J.M."/>
            <person name="Salse J."/>
            <person name="Munos S."/>
            <person name="Vincourt P."/>
            <person name="Rieseberg L.H."/>
            <person name="Langlade N.B."/>
        </authorList>
    </citation>
    <scope>NUCLEOTIDE SEQUENCE [LARGE SCALE GENOMIC DNA]</scope>
    <source>
        <strain evidence="14">cv. SF193</strain>
    </source>
</reference>
<dbReference type="InterPro" id="IPR043502">
    <property type="entry name" value="DNA/RNA_pol_sf"/>
</dbReference>
<dbReference type="OMA" id="EYASIMQ"/>
<evidence type="ECO:0000256" key="8">
    <source>
        <dbReference type="ARBA" id="ARBA00022918"/>
    </source>
</evidence>
<evidence type="ECO:0000256" key="4">
    <source>
        <dbReference type="ARBA" id="ARBA00022695"/>
    </source>
</evidence>
<protein>
    <recommendedName>
        <fullName evidence="1">RNA-directed DNA polymerase</fullName>
        <ecNumber evidence="1">2.7.7.49</ecNumber>
    </recommendedName>
</protein>
<dbReference type="InterPro" id="IPR050951">
    <property type="entry name" value="Retrovirus_Pol_polyprotein"/>
</dbReference>
<evidence type="ECO:0000256" key="6">
    <source>
        <dbReference type="ARBA" id="ARBA00022759"/>
    </source>
</evidence>
<dbReference type="SUPFAM" id="SSF56672">
    <property type="entry name" value="DNA/RNA polymerases"/>
    <property type="match status" value="1"/>
</dbReference>
<feature type="compositionally biased region" description="Low complexity" evidence="10">
    <location>
        <begin position="307"/>
        <end position="317"/>
    </location>
</feature>
<dbReference type="InterPro" id="IPR005162">
    <property type="entry name" value="Retrotrans_gag_dom"/>
</dbReference>
<dbReference type="GO" id="GO:0008270">
    <property type="term" value="F:zinc ion binding"/>
    <property type="evidence" value="ECO:0007669"/>
    <property type="project" value="UniProtKB-KW"/>
</dbReference>
<keyword evidence="8 13" id="KW-0695">RNA-directed DNA polymerase</keyword>
<dbReference type="PANTHER" id="PTHR37984">
    <property type="entry name" value="PROTEIN CBG26694"/>
    <property type="match status" value="1"/>
</dbReference>
<dbReference type="CDD" id="cd09274">
    <property type="entry name" value="RNase_HI_RT_Ty3"/>
    <property type="match status" value="1"/>
</dbReference>
<evidence type="ECO:0000259" key="11">
    <source>
        <dbReference type="PROSITE" id="PS50158"/>
    </source>
</evidence>
<dbReference type="SMART" id="SM00343">
    <property type="entry name" value="ZnF_C2HC"/>
    <property type="match status" value="1"/>
</dbReference>
<keyword evidence="7" id="KW-0378">Hydrolase</keyword>
<evidence type="ECO:0000256" key="9">
    <source>
        <dbReference type="PROSITE-ProRule" id="PRU00047"/>
    </source>
</evidence>
<dbReference type="CDD" id="cd01647">
    <property type="entry name" value="RT_LTR"/>
    <property type="match status" value="1"/>
</dbReference>
<evidence type="ECO:0000256" key="3">
    <source>
        <dbReference type="ARBA" id="ARBA00022679"/>
    </source>
</evidence>
<evidence type="ECO:0000313" key="13">
    <source>
        <dbReference type="EMBL" id="OTG11525.1"/>
    </source>
</evidence>
<gene>
    <name evidence="13" type="ORF">HannXRQ_Chr10g0299671</name>
</gene>
<dbReference type="InParanoid" id="A0A251TK51"/>
<dbReference type="InterPro" id="IPR043128">
    <property type="entry name" value="Rev_trsase/Diguanyl_cyclase"/>
</dbReference>
<dbReference type="Pfam" id="PF00078">
    <property type="entry name" value="RVT_1"/>
    <property type="match status" value="1"/>
</dbReference>
<dbReference type="Gene3D" id="3.30.70.270">
    <property type="match status" value="2"/>
</dbReference>
<evidence type="ECO:0000256" key="7">
    <source>
        <dbReference type="ARBA" id="ARBA00022801"/>
    </source>
</evidence>
<evidence type="ECO:0000313" key="14">
    <source>
        <dbReference type="Proteomes" id="UP000215914"/>
    </source>
</evidence>
<feature type="region of interest" description="Disordered" evidence="10">
    <location>
        <begin position="262"/>
        <end position="327"/>
    </location>
</feature>
<dbReference type="Proteomes" id="UP000215914">
    <property type="component" value="Chromosome 10"/>
</dbReference>
<feature type="compositionally biased region" description="Low complexity" evidence="10">
    <location>
        <begin position="49"/>
        <end position="73"/>
    </location>
</feature>
<dbReference type="GO" id="GO:0004519">
    <property type="term" value="F:endonuclease activity"/>
    <property type="evidence" value="ECO:0007669"/>
    <property type="project" value="UniProtKB-KW"/>
</dbReference>
<name>A0A251TK51_HELAN</name>
<feature type="region of interest" description="Disordered" evidence="10">
    <location>
        <begin position="334"/>
        <end position="353"/>
    </location>
</feature>
<keyword evidence="9" id="KW-0863">Zinc-finger</keyword>
<proteinExistence type="predicted"/>
<feature type="domain" description="CCHC-type" evidence="11">
    <location>
        <begin position="370"/>
        <end position="385"/>
    </location>
</feature>
<dbReference type="Pfam" id="PF17917">
    <property type="entry name" value="RT_RNaseH"/>
    <property type="match status" value="1"/>
</dbReference>
<keyword evidence="3" id="KW-0808">Transferase</keyword>
<dbReference type="SUPFAM" id="SSF50630">
    <property type="entry name" value="Acid proteases"/>
    <property type="match status" value="1"/>
</dbReference>
<keyword evidence="9" id="KW-0862">Zinc</keyword>
<dbReference type="FunFam" id="3.30.70.270:FF:000020">
    <property type="entry name" value="Transposon Tf2-6 polyprotein-like Protein"/>
    <property type="match status" value="1"/>
</dbReference>
<dbReference type="PANTHER" id="PTHR37984:SF5">
    <property type="entry name" value="PROTEIN NYNRIN-LIKE"/>
    <property type="match status" value="1"/>
</dbReference>
<dbReference type="Pfam" id="PF17921">
    <property type="entry name" value="Integrase_H2C2"/>
    <property type="match status" value="1"/>
</dbReference>
<keyword evidence="4" id="KW-0548">Nucleotidyltransferase</keyword>
<evidence type="ECO:0000256" key="2">
    <source>
        <dbReference type="ARBA" id="ARBA00022670"/>
    </source>
</evidence>
<dbReference type="GO" id="GO:0004190">
    <property type="term" value="F:aspartic-type endopeptidase activity"/>
    <property type="evidence" value="ECO:0007669"/>
    <property type="project" value="InterPro"/>
</dbReference>
<dbReference type="InterPro" id="IPR001969">
    <property type="entry name" value="Aspartic_peptidase_AS"/>
</dbReference>
<dbReference type="Pfam" id="PF08284">
    <property type="entry name" value="RVP_2"/>
    <property type="match status" value="1"/>
</dbReference>
<dbReference type="Pfam" id="PF03732">
    <property type="entry name" value="Retrotrans_gag"/>
    <property type="match status" value="1"/>
</dbReference>
<sequence length="1278" mass="144954">MLRVNAMPPRRSVNNRRNENNDIPIETLIANAVNTAIAGLVPNLLQQLQQNNNNGPQGGNNNNGPPGGNNNNGPYGGIANPPIAIHDWLDRFQKLKPKSFSTAATPVEAENWIAHMEKNFEVLGVNDEFKVRLASYKLEDDAHRWWKTLKNARGGDNYAAALAWDEFRALFYQQYFTDADRSEYLREYASIMQGNDEPIMEFKNRFCHLVNFLGPAAGTPEQQTNTFKWAICDRDRKFILNLRFNDITEIVNAVKNLDNDKKHRQKVFDENRKRPRENIQGQSSTHAGNDQSLAPRDRRHRSDRFYSNQSRNGGNRNQNHRPTQNNQAPIRAQPMNQQNPQQNPPLNRDPPCATCGKPHKGPCRRAEGLCFRCRGAGHQIKECPQLKPGANAGGNARPAGGRVFALTANDAANAPGTVSGYVHIGERELYVLFDTGATHSVVSLLFAKYLKSTPTALEYPLVISTPLRDASVISYVYRNCPIRIESTIRAADLYPIHISDFDVILGMDWLSQHSVAIQCQTRRVLFGNPQCPELIYQGTQPRKSMKIISALKAQKFLSHGYAGFLASVKVTSSEEPNISDYPIVCEFPDVFPKELPGLPPDREVEFTIDPIPGAEPISKAPYRMSPLELKELKEQLQELLELGFIRPSVSPWGAPVLFVKKKDGSMRLCIDYRELNKITIQNRYPLPCIDDLFDQLQGAKCFSKIDLRSGYHQLKIKDSDVPKSAFRTRYGHYEFLVMPFGLTNAPAVFMDLMNRVFHEFLDKFVIVFIDDILIYSRSKGEHEDHLRIVLEILRQKKLYAKFSKCEFWLDQVAFLGHIVSASGISMDPAKVEAITKWPTPTSVTEVRSFLGLAGYYRRFVEGFSTIALPLTQLMRKGVKYSWNEGREKSFHELKKRLVSAPILTLPSGTGGYQIYSDASKKGLGCVLMQHNKVIAYASRQLKPYEVNYLTHDLELAAVIFALKIWRHYLYGETCDIFTDHKSLKYIFTQKELNMRQRRWLELLKDYDANIQYHPGRANVVADALSRKSSGSISSLQLQPQILTDLDKLGIGIHLGDTNGYLAKFQIEPDLISRIKSAQQDDGELWAIIQNLEVGKQSEFRIDENGVVWCGKRLCVPNDSTLRESLLAEAHSSPFSIHPGSTKMYRDLRQHFWWSAMKEDVARYVSRCLTCQQVKTEHQRAGGLLQPLDIPVWKWDDISMDFVTGLPKTFRKNDAIWVVVDRLSKSAHFLPIQQGFSVSRLSDRRLSDFMVLQSLLFLTVTRVTLLVSGKVCRPHGAPG</sequence>
<dbReference type="InterPro" id="IPR001878">
    <property type="entry name" value="Znf_CCHC"/>
</dbReference>
<dbReference type="InterPro" id="IPR041588">
    <property type="entry name" value="Integrase_H2C2"/>
</dbReference>
<dbReference type="STRING" id="4232.A0A251TK51"/>
<evidence type="ECO:0000256" key="10">
    <source>
        <dbReference type="SAM" id="MobiDB-lite"/>
    </source>
</evidence>
<dbReference type="CDD" id="cd00303">
    <property type="entry name" value="retropepsin_like"/>
    <property type="match status" value="1"/>
</dbReference>
<dbReference type="InterPro" id="IPR021109">
    <property type="entry name" value="Peptidase_aspartic_dom_sf"/>
</dbReference>
<dbReference type="PROSITE" id="PS50878">
    <property type="entry name" value="RT_POL"/>
    <property type="match status" value="1"/>
</dbReference>
<accession>A0A251TK51</accession>
<organism evidence="13 14">
    <name type="scientific">Helianthus annuus</name>
    <name type="common">Common sunflower</name>
    <dbReference type="NCBI Taxonomy" id="4232"/>
    <lineage>
        <taxon>Eukaryota</taxon>
        <taxon>Viridiplantae</taxon>
        <taxon>Streptophyta</taxon>
        <taxon>Embryophyta</taxon>
        <taxon>Tracheophyta</taxon>
        <taxon>Spermatophyta</taxon>
        <taxon>Magnoliopsida</taxon>
        <taxon>eudicotyledons</taxon>
        <taxon>Gunneridae</taxon>
        <taxon>Pentapetalae</taxon>
        <taxon>asterids</taxon>
        <taxon>campanulids</taxon>
        <taxon>Asterales</taxon>
        <taxon>Asteraceae</taxon>
        <taxon>Asteroideae</taxon>
        <taxon>Heliantheae alliance</taxon>
        <taxon>Heliantheae</taxon>
        <taxon>Helianthus</taxon>
    </lineage>
</organism>
<evidence type="ECO:0000256" key="5">
    <source>
        <dbReference type="ARBA" id="ARBA00022722"/>
    </source>
</evidence>
<feature type="compositionally biased region" description="Basic and acidic residues" evidence="10">
    <location>
        <begin position="262"/>
        <end position="272"/>
    </location>
</feature>
<evidence type="ECO:0000256" key="1">
    <source>
        <dbReference type="ARBA" id="ARBA00012493"/>
    </source>
</evidence>
<feature type="domain" description="Reverse transcriptase" evidence="12">
    <location>
        <begin position="640"/>
        <end position="819"/>
    </location>
</feature>
<dbReference type="PROSITE" id="PS00141">
    <property type="entry name" value="ASP_PROTEASE"/>
    <property type="match status" value="1"/>
</dbReference>
<feature type="compositionally biased region" description="Polar residues" evidence="10">
    <location>
        <begin position="279"/>
        <end position="292"/>
    </location>
</feature>